<evidence type="ECO:0000313" key="4">
    <source>
        <dbReference type="Proteomes" id="UP001383192"/>
    </source>
</evidence>
<name>A0AAW0CLS4_9AGAR</name>
<dbReference type="PANTHER" id="PTHR28208:SF1">
    <property type="entry name" value="FILAMENT ORGANIZATION PROTEIN APP1-LIKE, PUTATIVE (AFU_ORTHOLOGUE AFUA_1G06650)-RELATED"/>
    <property type="match status" value="1"/>
</dbReference>
<dbReference type="AlphaFoldDB" id="A0AAW0CLS4"/>
<dbReference type="PANTHER" id="PTHR28208">
    <property type="entry name" value="PHOSPHATIDATE PHOSPHATASE APP1"/>
    <property type="match status" value="1"/>
</dbReference>
<evidence type="ECO:0000256" key="1">
    <source>
        <dbReference type="SAM" id="SignalP"/>
    </source>
</evidence>
<reference evidence="3 4" key="1">
    <citation type="submission" date="2024-01" db="EMBL/GenBank/DDBJ databases">
        <title>A draft genome for a cacao thread blight-causing isolate of Paramarasmius palmivorus.</title>
        <authorList>
            <person name="Baruah I.K."/>
            <person name="Bukari Y."/>
            <person name="Amoako-Attah I."/>
            <person name="Meinhardt L.W."/>
            <person name="Bailey B.A."/>
            <person name="Cohen S.P."/>
        </authorList>
    </citation>
    <scope>NUCLEOTIDE SEQUENCE [LARGE SCALE GENOMIC DNA]</scope>
    <source>
        <strain evidence="3 4">GH-12</strain>
    </source>
</reference>
<dbReference type="InterPro" id="IPR052935">
    <property type="entry name" value="Mg2+_PAP"/>
</dbReference>
<dbReference type="Proteomes" id="UP001383192">
    <property type="component" value="Unassembled WGS sequence"/>
</dbReference>
<dbReference type="GO" id="GO:0030479">
    <property type="term" value="C:actin cortical patch"/>
    <property type="evidence" value="ECO:0007669"/>
    <property type="project" value="TreeGrafter"/>
</dbReference>
<proteinExistence type="predicted"/>
<organism evidence="3 4">
    <name type="scientific">Paramarasmius palmivorus</name>
    <dbReference type="NCBI Taxonomy" id="297713"/>
    <lineage>
        <taxon>Eukaryota</taxon>
        <taxon>Fungi</taxon>
        <taxon>Dikarya</taxon>
        <taxon>Basidiomycota</taxon>
        <taxon>Agaricomycotina</taxon>
        <taxon>Agaricomycetes</taxon>
        <taxon>Agaricomycetidae</taxon>
        <taxon>Agaricales</taxon>
        <taxon>Marasmiineae</taxon>
        <taxon>Marasmiaceae</taxon>
        <taxon>Paramarasmius</taxon>
    </lineage>
</organism>
<keyword evidence="4" id="KW-1185">Reference proteome</keyword>
<feature type="domain" description="Phosphatidate phosphatase APP1 catalytic" evidence="2">
    <location>
        <begin position="194"/>
        <end position="346"/>
    </location>
</feature>
<feature type="chain" id="PRO_5043418268" description="Phosphatidate phosphatase APP1 catalytic domain-containing protein" evidence="1">
    <location>
        <begin position="19"/>
        <end position="392"/>
    </location>
</feature>
<dbReference type="GO" id="GO:0008195">
    <property type="term" value="F:phosphatidate phosphatase activity"/>
    <property type="evidence" value="ECO:0007669"/>
    <property type="project" value="InterPro"/>
</dbReference>
<keyword evidence="1" id="KW-0732">Signal</keyword>
<feature type="signal peptide" evidence="1">
    <location>
        <begin position="1"/>
        <end position="18"/>
    </location>
</feature>
<dbReference type="Pfam" id="PF09949">
    <property type="entry name" value="APP1_cat"/>
    <property type="match status" value="1"/>
</dbReference>
<dbReference type="InterPro" id="IPR019236">
    <property type="entry name" value="APP1_cat"/>
</dbReference>
<evidence type="ECO:0000313" key="3">
    <source>
        <dbReference type="EMBL" id="KAK7040705.1"/>
    </source>
</evidence>
<protein>
    <recommendedName>
        <fullName evidence="2">Phosphatidate phosphatase APP1 catalytic domain-containing protein</fullName>
    </recommendedName>
</protein>
<accession>A0AAW0CLS4</accession>
<evidence type="ECO:0000259" key="2">
    <source>
        <dbReference type="Pfam" id="PF09949"/>
    </source>
</evidence>
<gene>
    <name evidence="3" type="ORF">VNI00_009611</name>
</gene>
<sequence length="392" mass="42794">MKLSPLATALSLSLLVKAAPYNRRLFEGINFLNDVLLFDAPAFQDPANPENTLVDMQSFVFLKQLDLDPLTSVIENALEGFGLDVGGKIDSALERIKLFAAVGLSGKEVEVSVDGCSETATLPKTSLGVVTSSVSVGQCDAATEFKAEAVDNDFTPDVTIFPSSPDGFGVISGEDILLLFFRFFARFVDIPSTTDIDDTIKISNVLDKIKLAQTTLLDDPTPVAGMPELYASLAQTLNSPQFIYVSGSPFQLYPFLRDFISTSFAESRGPLFLRNLTITDLSLILDSFSEDENAKLEYKLSQIARIQRIYPQKSFLSIGDSTEKDPEIYAEAFKTHGEDFIRCIWIHLVDGADNSDERFAAAFEGVPADRVRTFDDSQIAALADIDVAGGQC</sequence>
<dbReference type="EMBL" id="JAYKXP010000036">
    <property type="protein sequence ID" value="KAK7040705.1"/>
    <property type="molecule type" value="Genomic_DNA"/>
</dbReference>
<comment type="caution">
    <text evidence="3">The sequence shown here is derived from an EMBL/GenBank/DDBJ whole genome shotgun (WGS) entry which is preliminary data.</text>
</comment>